<proteinExistence type="predicted"/>
<dbReference type="EMBL" id="JBHFQA010000014">
    <property type="protein sequence ID" value="KAL2088043.1"/>
    <property type="molecule type" value="Genomic_DNA"/>
</dbReference>
<dbReference type="PANTHER" id="PTHR34153">
    <property type="entry name" value="SI:CH211-262H13.3-RELATED-RELATED"/>
    <property type="match status" value="1"/>
</dbReference>
<dbReference type="Proteomes" id="UP001591681">
    <property type="component" value="Unassembled WGS sequence"/>
</dbReference>
<dbReference type="AlphaFoldDB" id="A0ABD1JLL6"/>
<dbReference type="Pfam" id="PF16064">
    <property type="entry name" value="DUF4806"/>
    <property type="match status" value="1"/>
</dbReference>
<protein>
    <recommendedName>
        <fullName evidence="1">DUF4806 domain-containing protein</fullName>
    </recommendedName>
</protein>
<feature type="domain" description="DUF4806" evidence="1">
    <location>
        <begin position="85"/>
        <end position="167"/>
    </location>
</feature>
<sequence length="221" mass="24812">MVSAALPTLNHNRADSVTTQSCQLQLCMSRSIKDKECFSRPGPQPTVPALSRNRADCACYLGRVLNLLEAPAQGNRQGEGEVEDMLEQPLETTEQLEQLCHKLEENVAYKKKIIRYLSLQAGVSLGDGVRRMIRKIGTNELWGNYSFKGRKGKRPFQALSLNEVLIRACQKAYPQTRGKCVEDCVAVTLKHAPHRGPPRVQMLARPHVEDDEEEETEAEEL</sequence>
<evidence type="ECO:0000313" key="2">
    <source>
        <dbReference type="EMBL" id="KAL2088043.1"/>
    </source>
</evidence>
<name>A0ABD1JLL6_9TELE</name>
<comment type="caution">
    <text evidence="2">The sequence shown here is derived from an EMBL/GenBank/DDBJ whole genome shotgun (WGS) entry which is preliminary data.</text>
</comment>
<reference evidence="2 3" key="1">
    <citation type="submission" date="2024-09" db="EMBL/GenBank/DDBJ databases">
        <title>A chromosome-level genome assembly of Gray's grenadier anchovy, Coilia grayii.</title>
        <authorList>
            <person name="Fu Z."/>
        </authorList>
    </citation>
    <scope>NUCLEOTIDE SEQUENCE [LARGE SCALE GENOMIC DNA]</scope>
    <source>
        <strain evidence="2">G4</strain>
        <tissue evidence="2">Muscle</tissue>
    </source>
</reference>
<dbReference type="InterPro" id="IPR032071">
    <property type="entry name" value="DUF4806"/>
</dbReference>
<evidence type="ECO:0000313" key="3">
    <source>
        <dbReference type="Proteomes" id="UP001591681"/>
    </source>
</evidence>
<evidence type="ECO:0000259" key="1">
    <source>
        <dbReference type="Pfam" id="PF16064"/>
    </source>
</evidence>
<organism evidence="2 3">
    <name type="scientific">Coilia grayii</name>
    <name type="common">Gray's grenadier anchovy</name>
    <dbReference type="NCBI Taxonomy" id="363190"/>
    <lineage>
        <taxon>Eukaryota</taxon>
        <taxon>Metazoa</taxon>
        <taxon>Chordata</taxon>
        <taxon>Craniata</taxon>
        <taxon>Vertebrata</taxon>
        <taxon>Euteleostomi</taxon>
        <taxon>Actinopterygii</taxon>
        <taxon>Neopterygii</taxon>
        <taxon>Teleostei</taxon>
        <taxon>Clupei</taxon>
        <taxon>Clupeiformes</taxon>
        <taxon>Clupeoidei</taxon>
        <taxon>Engraulidae</taxon>
        <taxon>Coilinae</taxon>
        <taxon>Coilia</taxon>
    </lineage>
</organism>
<accession>A0ABD1JLL6</accession>
<keyword evidence="3" id="KW-1185">Reference proteome</keyword>
<dbReference type="PANTHER" id="PTHR34153:SF2">
    <property type="entry name" value="SI:CH211-262H13.3-RELATED"/>
    <property type="match status" value="1"/>
</dbReference>
<gene>
    <name evidence="2" type="ORF">ACEWY4_016871</name>
</gene>